<evidence type="ECO:0000313" key="3">
    <source>
        <dbReference type="Proteomes" id="UP000781932"/>
    </source>
</evidence>
<reference evidence="2" key="2">
    <citation type="submission" date="2020-11" db="EMBL/GenBank/DDBJ databases">
        <title>Whole genome sequencing of Colletotrichum sp.</title>
        <authorList>
            <person name="Li H."/>
        </authorList>
    </citation>
    <scope>NUCLEOTIDE SEQUENCE</scope>
    <source>
        <strain evidence="2">CkLH20</strain>
    </source>
</reference>
<feature type="compositionally biased region" description="Acidic residues" evidence="1">
    <location>
        <begin position="116"/>
        <end position="137"/>
    </location>
</feature>
<dbReference type="Proteomes" id="UP000781932">
    <property type="component" value="Unassembled WGS sequence"/>
</dbReference>
<accession>A0A9P6LM50</accession>
<reference evidence="2" key="1">
    <citation type="submission" date="2020-03" db="EMBL/GenBank/DDBJ databases">
        <authorList>
            <person name="He L."/>
        </authorList>
    </citation>
    <scope>NUCLEOTIDE SEQUENCE</scope>
    <source>
        <strain evidence="2">CkLH20</strain>
    </source>
</reference>
<evidence type="ECO:0000256" key="1">
    <source>
        <dbReference type="SAM" id="MobiDB-lite"/>
    </source>
</evidence>
<dbReference type="RefSeq" id="XP_038747441.1">
    <property type="nucleotide sequence ID" value="XM_038887275.1"/>
</dbReference>
<sequence length="252" mass="28435">MGNLKLHRDSQIGTVNVMVRQVTEEPGPSRPRFQTVRRARNSKNDVPCGENCLIYPKGKVDHTPDGFLGKVARYLELDLKTRPSRKTWVERKGERRRRGGRHVDCERPNRFHPAEDGEGGEELLDVDADEGGEGEGEGGERVFPPVPPALPAGEVRPADEVAWNWRRLDEERRARPEEVRAMIAGPGQMQEWRRAIESGDAGRLGPTGRIETFHVRRVRPGDGDDPVVPPPRTGLIGRIVPFRLARRPYPFQ</sequence>
<dbReference type="OrthoDB" id="4841569at2759"/>
<feature type="compositionally biased region" description="Basic and acidic residues" evidence="1">
    <location>
        <begin position="101"/>
        <end position="115"/>
    </location>
</feature>
<dbReference type="GeneID" id="62160349"/>
<protein>
    <submittedName>
        <fullName evidence="2">Uncharacterized protein</fullName>
    </submittedName>
</protein>
<dbReference type="AlphaFoldDB" id="A0A9P6LM50"/>
<comment type="caution">
    <text evidence="2">The sequence shown here is derived from an EMBL/GenBank/DDBJ whole genome shotgun (WGS) entry which is preliminary data.</text>
</comment>
<organism evidence="2 3">
    <name type="scientific">Colletotrichum karsti</name>
    <dbReference type="NCBI Taxonomy" id="1095194"/>
    <lineage>
        <taxon>Eukaryota</taxon>
        <taxon>Fungi</taxon>
        <taxon>Dikarya</taxon>
        <taxon>Ascomycota</taxon>
        <taxon>Pezizomycotina</taxon>
        <taxon>Sordariomycetes</taxon>
        <taxon>Hypocreomycetidae</taxon>
        <taxon>Glomerellales</taxon>
        <taxon>Glomerellaceae</taxon>
        <taxon>Colletotrichum</taxon>
        <taxon>Colletotrichum boninense species complex</taxon>
    </lineage>
</organism>
<gene>
    <name evidence="2" type="ORF">CkaCkLH20_04556</name>
</gene>
<keyword evidence="3" id="KW-1185">Reference proteome</keyword>
<evidence type="ECO:0000313" key="2">
    <source>
        <dbReference type="EMBL" id="KAF9877980.1"/>
    </source>
</evidence>
<feature type="region of interest" description="Disordered" evidence="1">
    <location>
        <begin position="87"/>
        <end position="153"/>
    </location>
</feature>
<dbReference type="EMBL" id="JAATWM020000012">
    <property type="protein sequence ID" value="KAF9877980.1"/>
    <property type="molecule type" value="Genomic_DNA"/>
</dbReference>
<proteinExistence type="predicted"/>
<name>A0A9P6LM50_9PEZI</name>